<feature type="compositionally biased region" description="Low complexity" evidence="3">
    <location>
        <begin position="233"/>
        <end position="243"/>
    </location>
</feature>
<feature type="region of interest" description="Disordered" evidence="3">
    <location>
        <begin position="1"/>
        <end position="20"/>
    </location>
</feature>
<evidence type="ECO:0000256" key="2">
    <source>
        <dbReference type="SAM" id="Coils"/>
    </source>
</evidence>
<feature type="region of interest" description="Disordered" evidence="3">
    <location>
        <begin position="113"/>
        <end position="145"/>
    </location>
</feature>
<dbReference type="Gene3D" id="1.20.5.350">
    <property type="match status" value="1"/>
</dbReference>
<feature type="region of interest" description="Disordered" evidence="3">
    <location>
        <begin position="730"/>
        <end position="749"/>
    </location>
</feature>
<evidence type="ECO:0000313" key="4">
    <source>
        <dbReference type="EMBL" id="KAJ1354099.1"/>
    </source>
</evidence>
<feature type="compositionally biased region" description="Low complexity" evidence="3">
    <location>
        <begin position="937"/>
        <end position="948"/>
    </location>
</feature>
<dbReference type="GO" id="GO:0045214">
    <property type="term" value="P:sarcomere organization"/>
    <property type="evidence" value="ECO:0007669"/>
    <property type="project" value="TreeGrafter"/>
</dbReference>
<accession>A0AAD5QLP8</accession>
<dbReference type="EMBL" id="JAHQIW010001965">
    <property type="protein sequence ID" value="KAJ1354099.1"/>
    <property type="molecule type" value="Genomic_DNA"/>
</dbReference>
<evidence type="ECO:0000313" key="5">
    <source>
        <dbReference type="Proteomes" id="UP001196413"/>
    </source>
</evidence>
<feature type="compositionally biased region" description="Basic and acidic residues" evidence="3">
    <location>
        <begin position="245"/>
        <end position="254"/>
    </location>
</feature>
<organism evidence="4 5">
    <name type="scientific">Parelaphostrongylus tenuis</name>
    <name type="common">Meningeal worm</name>
    <dbReference type="NCBI Taxonomy" id="148309"/>
    <lineage>
        <taxon>Eukaryota</taxon>
        <taxon>Metazoa</taxon>
        <taxon>Ecdysozoa</taxon>
        <taxon>Nematoda</taxon>
        <taxon>Chromadorea</taxon>
        <taxon>Rhabditida</taxon>
        <taxon>Rhabditina</taxon>
        <taxon>Rhabditomorpha</taxon>
        <taxon>Strongyloidea</taxon>
        <taxon>Metastrongylidae</taxon>
        <taxon>Parelaphostrongylus</taxon>
    </lineage>
</organism>
<feature type="region of interest" description="Disordered" evidence="3">
    <location>
        <begin position="232"/>
        <end position="254"/>
    </location>
</feature>
<comment type="caution">
    <text evidence="4">The sequence shown here is derived from an EMBL/GenBank/DDBJ whole genome shotgun (WGS) entry which is preliminary data.</text>
</comment>
<comment type="similarity">
    <text evidence="1">Belongs to the troponin T family.</text>
</comment>
<name>A0AAD5QLP8_PARTN</name>
<dbReference type="InterPro" id="IPR038077">
    <property type="entry name" value="Troponin_sf"/>
</dbReference>
<feature type="compositionally biased region" description="Basic residues" evidence="3">
    <location>
        <begin position="730"/>
        <end position="740"/>
    </location>
</feature>
<evidence type="ECO:0000256" key="1">
    <source>
        <dbReference type="ARBA" id="ARBA00008330"/>
    </source>
</evidence>
<reference evidence="4" key="1">
    <citation type="submission" date="2021-06" db="EMBL/GenBank/DDBJ databases">
        <title>Parelaphostrongylus tenuis whole genome reference sequence.</title>
        <authorList>
            <person name="Garwood T.J."/>
            <person name="Larsen P.A."/>
            <person name="Fountain-Jones N.M."/>
            <person name="Garbe J.R."/>
            <person name="Macchietto M.G."/>
            <person name="Kania S.A."/>
            <person name="Gerhold R.W."/>
            <person name="Richards J.E."/>
            <person name="Wolf T.M."/>
        </authorList>
    </citation>
    <scope>NUCLEOTIDE SEQUENCE</scope>
    <source>
        <strain evidence="4">MNPRO001-30</strain>
        <tissue evidence="4">Meninges</tissue>
    </source>
</reference>
<feature type="compositionally biased region" description="Basic and acidic residues" evidence="3">
    <location>
        <begin position="78"/>
        <end position="96"/>
    </location>
</feature>
<gene>
    <name evidence="4" type="primary">TNT-3</name>
    <name evidence="4" type="ORF">KIN20_010917</name>
</gene>
<feature type="region of interest" description="Disordered" evidence="3">
    <location>
        <begin position="62"/>
        <end position="96"/>
    </location>
</feature>
<dbReference type="GO" id="GO:0005523">
    <property type="term" value="F:tropomyosin binding"/>
    <property type="evidence" value="ECO:0007669"/>
    <property type="project" value="TreeGrafter"/>
</dbReference>
<evidence type="ECO:0000256" key="3">
    <source>
        <dbReference type="SAM" id="MobiDB-lite"/>
    </source>
</evidence>
<dbReference type="PANTHER" id="PTHR11521:SF1">
    <property type="entry name" value="TROPONIN T, SKELETAL MUSCLE"/>
    <property type="match status" value="1"/>
</dbReference>
<dbReference type="GO" id="GO:0006936">
    <property type="term" value="P:muscle contraction"/>
    <property type="evidence" value="ECO:0007669"/>
    <property type="project" value="TreeGrafter"/>
</dbReference>
<dbReference type="GO" id="GO:0006937">
    <property type="term" value="P:regulation of muscle contraction"/>
    <property type="evidence" value="ECO:0007669"/>
    <property type="project" value="InterPro"/>
</dbReference>
<keyword evidence="2" id="KW-0175">Coiled coil</keyword>
<feature type="compositionally biased region" description="Basic and acidic residues" evidence="3">
    <location>
        <begin position="864"/>
        <end position="935"/>
    </location>
</feature>
<feature type="region of interest" description="Disordered" evidence="3">
    <location>
        <begin position="792"/>
        <end position="968"/>
    </location>
</feature>
<dbReference type="FunFam" id="1.20.5.350:FF:000006">
    <property type="entry name" value="TropoNin T"/>
    <property type="match status" value="1"/>
</dbReference>
<proteinExistence type="inferred from homology"/>
<sequence length="1115" mass="128738">MRSSFNTFNPSSYTTGVYNSSPVTRNLADNTPNRFELPSSPPGISFRNSSLSRDYAVRESDARNCLQSSSRPSSNRLSIEDSKRVEHAVSSRVTHNDETNALLERYGIRKTSVAEKHSQSYLKQRRQQSDSDGGYGTVRRKSDTVSTDVVMSGDGLNLSRNFDRKDAFRQPNGGGQEITHAEYLNRLLAAHNRVDDLLRSRGLSTEDESKYLRAWEEIPIIRENWYHRVRKTSNSSDSGLSTDSDSDRSHPDGAFEEHSVCEEFSKPELKITCEKMLSIPCCSMQSSHSCQVSASKTTSAGFSFIRKPSFKPISHVIRTRLPVNESVNHYCSSPLYANAIASYALKRKESFLTTRRVLRSSRMCERVKASITTPSASISQPLRKQKQQAKPQIQRKPAEQQKMVLNSLQPSHKQLVPSTAEISIQHCSFYEVAHSGAKASPEKNVQLNLRLTERAPKKWKTAITLPTTARSVFLHFDVPMKKKIRDVTSSRQTARPARAVGKLDRSITMDSPKDIRQHRKVNRLRIPDFFLHPHQEIIEEIKSIRNRLKKVQSHEMSRFITMSKQPTQPIRLVINRKKMHSEKNPVTSQVEGIYPFNSNVQSPTAQNPEIQNKEPLSSSHIQSDESLITVIDPTQVHLSRNKDIRRCKLLNLSDSTDRAATSCGATCYESKIVEFSHIDRLLVEHFMSSKHIPKPKALRQCAKFYAQQLKASLRHSTPPKVEFIRSRSPIRRPKQVHHHSSPPCLRRTSYSNRQFLKKPHRLNCPPLKKVDRSLEMPKVKMRSTKRWIPSWRKNSEEEVAEEHEGEEEEEVEEAANVEKNDSIPRRNKLKIHLDDDDTMTEAEKAMAASKRRQFEEQQNMLQEYDERRRIEREKEEEELKKLKEKQERRRLEREQEEREQAERQKLEEDRRRKEEEDRKAKQEEEKRKKDEEKIRRQQMSGAAFTATAGQGGRNFVIPKKSENRNDKFGNIVQAKQEMGMTKEQQEEAKRSFLASVARGVPISADLSSSDLKAKIKELHQRICKLEAEKYDLEKRHERQEYDLKELNERQRQVARNNALKKGIDPTDAASSKYPKTKALARPIDQRNITENHDKPVHEMVLHKSECQRRELCDAF</sequence>
<feature type="region of interest" description="Disordered" evidence="3">
    <location>
        <begin position="375"/>
        <end position="398"/>
    </location>
</feature>
<keyword evidence="5" id="KW-1185">Reference proteome</keyword>
<dbReference type="Proteomes" id="UP001196413">
    <property type="component" value="Unassembled WGS sequence"/>
</dbReference>
<dbReference type="SUPFAM" id="SSF90250">
    <property type="entry name" value="Troponin coil-coiled subunits"/>
    <property type="match status" value="1"/>
</dbReference>
<dbReference type="InterPro" id="IPR027707">
    <property type="entry name" value="TNNT"/>
</dbReference>
<dbReference type="PANTHER" id="PTHR11521">
    <property type="entry name" value="TROPONIN T"/>
    <property type="match status" value="1"/>
</dbReference>
<dbReference type="AlphaFoldDB" id="A0AAD5QLP8"/>
<dbReference type="InterPro" id="IPR001978">
    <property type="entry name" value="Troponin"/>
</dbReference>
<feature type="compositionally biased region" description="Acidic residues" evidence="3">
    <location>
        <begin position="797"/>
        <end position="815"/>
    </location>
</feature>
<feature type="coiled-coil region" evidence="2">
    <location>
        <begin position="1029"/>
        <end position="1056"/>
    </location>
</feature>
<protein>
    <submittedName>
        <fullName evidence="4">Troponin</fullName>
    </submittedName>
</protein>
<dbReference type="GO" id="GO:0005861">
    <property type="term" value="C:troponin complex"/>
    <property type="evidence" value="ECO:0007669"/>
    <property type="project" value="InterPro"/>
</dbReference>
<feature type="compositionally biased region" description="Low complexity" evidence="3">
    <location>
        <begin position="68"/>
        <end position="77"/>
    </location>
</feature>
<dbReference type="Pfam" id="PF00992">
    <property type="entry name" value="Troponin"/>
    <property type="match status" value="1"/>
</dbReference>